<dbReference type="RefSeq" id="WP_139355885.1">
    <property type="nucleotide sequence ID" value="NZ_CP073279.1"/>
</dbReference>
<gene>
    <name evidence="2" type="ORF">BCD95_004198</name>
    <name evidence="1" type="ORF">IS491_26905</name>
</gene>
<accession>A0A1S8QPC1</accession>
<protein>
    <submittedName>
        <fullName evidence="1">Transcriptional regulator</fullName>
    </submittedName>
</protein>
<dbReference type="Proteomes" id="UP000631418">
    <property type="component" value="Unassembled WGS sequence"/>
</dbReference>
<comment type="caution">
    <text evidence="1">The sequence shown here is derived from an EMBL/GenBank/DDBJ whole genome shotgun (WGS) entry which is preliminary data.</text>
</comment>
<proteinExistence type="predicted"/>
<evidence type="ECO:0000313" key="2">
    <source>
        <dbReference type="EMBL" id="NSB15939.1"/>
    </source>
</evidence>
<name>A0A1S8QPC1_CLOBE</name>
<evidence type="ECO:0000313" key="1">
    <source>
        <dbReference type="EMBL" id="MBF7812222.1"/>
    </source>
</evidence>
<evidence type="ECO:0000313" key="3">
    <source>
        <dbReference type="Proteomes" id="UP000631418"/>
    </source>
</evidence>
<reference evidence="2" key="1">
    <citation type="submission" date="2020-06" db="EMBL/GenBank/DDBJ databases">
        <title>Genomic insights into acetone-butanol-ethanol (ABE) fermentation by sequencing solventogenic clostridia strains.</title>
        <authorList>
            <person name="Brown S."/>
        </authorList>
    </citation>
    <scope>NUCLEOTIDE SEQUENCE</scope>
    <source>
        <strain evidence="2">DJ123</strain>
    </source>
</reference>
<dbReference type="EMBL" id="JADOEF010000004">
    <property type="protein sequence ID" value="MBF7812222.1"/>
    <property type="molecule type" value="Genomic_DNA"/>
</dbReference>
<reference evidence="1" key="2">
    <citation type="submission" date="2020-11" db="EMBL/GenBank/DDBJ databases">
        <authorList>
            <person name="Thieme N."/>
            <person name="Liebl W."/>
            <person name="Zverlov V."/>
        </authorList>
    </citation>
    <scope>NUCLEOTIDE SEQUENCE</scope>
    <source>
        <strain evidence="1">NT08</strain>
    </source>
</reference>
<organism evidence="1 3">
    <name type="scientific">Clostridium beijerinckii</name>
    <name type="common">Clostridium MP</name>
    <dbReference type="NCBI Taxonomy" id="1520"/>
    <lineage>
        <taxon>Bacteria</taxon>
        <taxon>Bacillati</taxon>
        <taxon>Bacillota</taxon>
        <taxon>Clostridia</taxon>
        <taxon>Eubacteriales</taxon>
        <taxon>Clostridiaceae</taxon>
        <taxon>Clostridium</taxon>
    </lineage>
</organism>
<dbReference type="EMBL" id="JABTDW010000001">
    <property type="protein sequence ID" value="NSB15939.1"/>
    <property type="molecule type" value="Genomic_DNA"/>
</dbReference>
<dbReference type="AlphaFoldDB" id="A0A1S8QPC1"/>
<dbReference type="Proteomes" id="UP000822184">
    <property type="component" value="Unassembled WGS sequence"/>
</dbReference>
<sequence length="45" mass="5623">MTPQEWRDKTVRDIELKRKKRLEGQKQAKNFSFESMMRVQRRLNK</sequence>